<evidence type="ECO:0000313" key="2">
    <source>
        <dbReference type="Proteomes" id="UP000027265"/>
    </source>
</evidence>
<dbReference type="AlphaFoldDB" id="A0A067QE41"/>
<evidence type="ECO:0000313" key="1">
    <source>
        <dbReference type="EMBL" id="KDQ65229.1"/>
    </source>
</evidence>
<dbReference type="Proteomes" id="UP000027265">
    <property type="component" value="Unassembled WGS sequence"/>
</dbReference>
<feature type="non-terminal residue" evidence="1">
    <location>
        <position position="1"/>
    </location>
</feature>
<dbReference type="HOGENOM" id="CLU_161759_1_1_1"/>
<dbReference type="EMBL" id="KL197709">
    <property type="protein sequence ID" value="KDQ65229.1"/>
    <property type="molecule type" value="Genomic_DNA"/>
</dbReference>
<name>A0A067QE41_9AGAM</name>
<accession>A0A067QE41</accession>
<feature type="non-terminal residue" evidence="1">
    <location>
        <position position="59"/>
    </location>
</feature>
<protein>
    <recommendedName>
        <fullName evidence="3">CxC2-like cysteine cluster KDZ transposase-associated domain-containing protein</fullName>
    </recommendedName>
</protein>
<proteinExistence type="predicted"/>
<reference evidence="2" key="1">
    <citation type="journal article" date="2014" name="Proc. Natl. Acad. Sci. U.S.A.">
        <title>Extensive sampling of basidiomycete genomes demonstrates inadequacy of the white-rot/brown-rot paradigm for wood decay fungi.</title>
        <authorList>
            <person name="Riley R."/>
            <person name="Salamov A.A."/>
            <person name="Brown D.W."/>
            <person name="Nagy L.G."/>
            <person name="Floudas D."/>
            <person name="Held B.W."/>
            <person name="Levasseur A."/>
            <person name="Lombard V."/>
            <person name="Morin E."/>
            <person name="Otillar R."/>
            <person name="Lindquist E.A."/>
            <person name="Sun H."/>
            <person name="LaButti K.M."/>
            <person name="Schmutz J."/>
            <person name="Jabbour D."/>
            <person name="Luo H."/>
            <person name="Baker S.E."/>
            <person name="Pisabarro A.G."/>
            <person name="Walton J.D."/>
            <person name="Blanchette R.A."/>
            <person name="Henrissat B."/>
            <person name="Martin F."/>
            <person name="Cullen D."/>
            <person name="Hibbett D.S."/>
            <person name="Grigoriev I.V."/>
        </authorList>
    </citation>
    <scope>NUCLEOTIDE SEQUENCE [LARGE SCALE GENOMIC DNA]</scope>
    <source>
        <strain evidence="2">MUCL 33604</strain>
    </source>
</reference>
<evidence type="ECO:0008006" key="3">
    <source>
        <dbReference type="Google" id="ProtNLM"/>
    </source>
</evidence>
<dbReference type="OrthoDB" id="3004525at2759"/>
<sequence length="59" mass="6862">WRCVSCLGRPVFCIACCKDVHMMNPFHRVEQWTGEFFTPAWLWQVGVSLRLGHRGDPCP</sequence>
<keyword evidence="2" id="KW-1185">Reference proteome</keyword>
<gene>
    <name evidence="1" type="ORF">JAAARDRAFT_90041</name>
</gene>
<dbReference type="InParanoid" id="A0A067QE41"/>
<organism evidence="1 2">
    <name type="scientific">Jaapia argillacea MUCL 33604</name>
    <dbReference type="NCBI Taxonomy" id="933084"/>
    <lineage>
        <taxon>Eukaryota</taxon>
        <taxon>Fungi</taxon>
        <taxon>Dikarya</taxon>
        <taxon>Basidiomycota</taxon>
        <taxon>Agaricomycotina</taxon>
        <taxon>Agaricomycetes</taxon>
        <taxon>Agaricomycetidae</taxon>
        <taxon>Jaapiales</taxon>
        <taxon>Jaapiaceae</taxon>
        <taxon>Jaapia</taxon>
    </lineage>
</organism>